<feature type="non-terminal residue" evidence="2">
    <location>
        <position position="306"/>
    </location>
</feature>
<name>A0A7K3SAL9_9ACTN</name>
<dbReference type="InterPro" id="IPR020845">
    <property type="entry name" value="AMP-binding_CS"/>
</dbReference>
<comment type="caution">
    <text evidence="2">The sequence shown here is derived from an EMBL/GenBank/DDBJ whole genome shotgun (WGS) entry which is preliminary data.</text>
</comment>
<organism evidence="2 3">
    <name type="scientific">Streptomyces parvus</name>
    <dbReference type="NCBI Taxonomy" id="66428"/>
    <lineage>
        <taxon>Bacteria</taxon>
        <taxon>Bacillati</taxon>
        <taxon>Actinomycetota</taxon>
        <taxon>Actinomycetes</taxon>
        <taxon>Kitasatosporales</taxon>
        <taxon>Streptomycetaceae</taxon>
        <taxon>Streptomyces</taxon>
    </lineage>
</organism>
<dbReference type="GO" id="GO:0009366">
    <property type="term" value="C:enterobactin synthetase complex"/>
    <property type="evidence" value="ECO:0007669"/>
    <property type="project" value="TreeGrafter"/>
</dbReference>
<evidence type="ECO:0000259" key="1">
    <source>
        <dbReference type="Pfam" id="PF00501"/>
    </source>
</evidence>
<protein>
    <submittedName>
        <fullName evidence="2">AMP-binding protein</fullName>
    </submittedName>
</protein>
<dbReference type="GO" id="GO:0031177">
    <property type="term" value="F:phosphopantetheine binding"/>
    <property type="evidence" value="ECO:0007669"/>
    <property type="project" value="TreeGrafter"/>
</dbReference>
<dbReference type="Pfam" id="PF00501">
    <property type="entry name" value="AMP-binding"/>
    <property type="match status" value="1"/>
</dbReference>
<dbReference type="InterPro" id="IPR042099">
    <property type="entry name" value="ANL_N_sf"/>
</dbReference>
<dbReference type="GO" id="GO:0047527">
    <property type="term" value="F:2,3-dihydroxybenzoate-serine ligase activity"/>
    <property type="evidence" value="ECO:0007669"/>
    <property type="project" value="TreeGrafter"/>
</dbReference>
<accession>A0A7K3SAL9</accession>
<dbReference type="Gene3D" id="3.40.50.12780">
    <property type="entry name" value="N-terminal domain of ligase-like"/>
    <property type="match status" value="1"/>
</dbReference>
<feature type="non-terminal residue" evidence="2">
    <location>
        <position position="1"/>
    </location>
</feature>
<dbReference type="GO" id="GO:0043041">
    <property type="term" value="P:amino acid activation for nonribosomal peptide biosynthetic process"/>
    <property type="evidence" value="ECO:0007669"/>
    <property type="project" value="TreeGrafter"/>
</dbReference>
<dbReference type="PANTHER" id="PTHR45527">
    <property type="entry name" value="NONRIBOSOMAL PEPTIDE SYNTHETASE"/>
    <property type="match status" value="1"/>
</dbReference>
<dbReference type="PANTHER" id="PTHR45527:SF1">
    <property type="entry name" value="FATTY ACID SYNTHASE"/>
    <property type="match status" value="1"/>
</dbReference>
<dbReference type="PROSITE" id="PS00455">
    <property type="entry name" value="AMP_BINDING"/>
    <property type="match status" value="1"/>
</dbReference>
<dbReference type="GO" id="GO:0009239">
    <property type="term" value="P:enterobactin biosynthetic process"/>
    <property type="evidence" value="ECO:0007669"/>
    <property type="project" value="TreeGrafter"/>
</dbReference>
<evidence type="ECO:0000313" key="3">
    <source>
        <dbReference type="Proteomes" id="UP000469670"/>
    </source>
</evidence>
<dbReference type="Proteomes" id="UP000469670">
    <property type="component" value="Unassembled WGS sequence"/>
</dbReference>
<reference evidence="2 3" key="1">
    <citation type="submission" date="2020-01" db="EMBL/GenBank/DDBJ databases">
        <title>Insect and environment-associated Actinomycetes.</title>
        <authorList>
            <person name="Currrie C."/>
            <person name="Chevrette M."/>
            <person name="Carlson C."/>
            <person name="Stubbendieck R."/>
            <person name="Wendt-Pienkowski E."/>
        </authorList>
    </citation>
    <scope>NUCLEOTIDE SEQUENCE [LARGE SCALE GENOMIC DNA]</scope>
    <source>
        <strain evidence="2 3">SID7590</strain>
    </source>
</reference>
<gene>
    <name evidence="2" type="ORF">G3I50_40915</name>
</gene>
<dbReference type="EMBL" id="JAAGMP010001842">
    <property type="protein sequence ID" value="NEC24567.1"/>
    <property type="molecule type" value="Genomic_DNA"/>
</dbReference>
<proteinExistence type="predicted"/>
<dbReference type="RefSeq" id="WP_164209311.1">
    <property type="nucleotide sequence ID" value="NZ_JAAGMP010001842.1"/>
</dbReference>
<evidence type="ECO:0000313" key="2">
    <source>
        <dbReference type="EMBL" id="NEC24567.1"/>
    </source>
</evidence>
<sequence length="306" mass="31449">LRDLGAGPERLIAVALPRSADLVAVLLAVSATGAAYVPVDPDFPADRVAYLLEDSDPLLVIRPGHPVLAPGPYDGPRSELPGITPAPEAAAYVIHTSGSTGNPKGVVISHRALANLLDAIAESLASGPGHRLLAVTTVSFDIAALELFVPLVTGAAVVLAEREEVLDPLLLSALAERTAATHLQATPSLWRGIIDAAPGLLDGLCVMSGGEPLPADLAERLATGGARLLNLYGPTETTIWSTVADLAPDGGTPHVGHALHNTTLRVLDPWLRPVPPGVPGELYIGGAGLARGYLGRSALTASRFTA</sequence>
<dbReference type="GO" id="GO:0005829">
    <property type="term" value="C:cytosol"/>
    <property type="evidence" value="ECO:0007669"/>
    <property type="project" value="TreeGrafter"/>
</dbReference>
<dbReference type="SUPFAM" id="SSF56801">
    <property type="entry name" value="Acetyl-CoA synthetase-like"/>
    <property type="match status" value="1"/>
</dbReference>
<feature type="domain" description="AMP-dependent synthetase/ligase" evidence="1">
    <location>
        <begin position="1"/>
        <end position="294"/>
    </location>
</feature>
<dbReference type="InterPro" id="IPR000873">
    <property type="entry name" value="AMP-dep_synth/lig_dom"/>
</dbReference>
<dbReference type="AlphaFoldDB" id="A0A7K3SAL9"/>